<proteinExistence type="predicted"/>
<reference evidence="2" key="1">
    <citation type="submission" date="2023-07" db="EMBL/GenBank/DDBJ databases">
        <title>Genomic Encyclopedia of Type Strains, Phase IV (KMG-IV): sequencing the most valuable type-strain genomes for metagenomic binning, comparative biology and taxonomic classification.</title>
        <authorList>
            <person name="Goeker M."/>
        </authorList>
    </citation>
    <scope>NUCLEOTIDE SEQUENCE</scope>
    <source>
        <strain evidence="2">DSM 26174</strain>
    </source>
</reference>
<dbReference type="PANTHER" id="PTHR33608:SF7">
    <property type="entry name" value="DUF58 DOMAIN-CONTAINING PROTEIN"/>
    <property type="match status" value="1"/>
</dbReference>
<protein>
    <submittedName>
        <fullName evidence="2">Uncharacterized protein (DUF58 family)</fullName>
    </submittedName>
</protein>
<evidence type="ECO:0000313" key="2">
    <source>
        <dbReference type="EMBL" id="MDR6238380.1"/>
    </source>
</evidence>
<organism evidence="2 3">
    <name type="scientific">Aureibacter tunicatorum</name>
    <dbReference type="NCBI Taxonomy" id="866807"/>
    <lineage>
        <taxon>Bacteria</taxon>
        <taxon>Pseudomonadati</taxon>
        <taxon>Bacteroidota</taxon>
        <taxon>Cytophagia</taxon>
        <taxon>Cytophagales</taxon>
        <taxon>Persicobacteraceae</taxon>
        <taxon>Aureibacter</taxon>
    </lineage>
</organism>
<dbReference type="InterPro" id="IPR036465">
    <property type="entry name" value="vWFA_dom_sf"/>
</dbReference>
<feature type="domain" description="DUF58" evidence="1">
    <location>
        <begin position="41"/>
        <end position="257"/>
    </location>
</feature>
<dbReference type="Proteomes" id="UP001185092">
    <property type="component" value="Unassembled WGS sequence"/>
</dbReference>
<gene>
    <name evidence="2" type="ORF">HNQ88_001356</name>
</gene>
<dbReference type="EMBL" id="JAVDQD010000001">
    <property type="protein sequence ID" value="MDR6238380.1"/>
    <property type="molecule type" value="Genomic_DNA"/>
</dbReference>
<comment type="caution">
    <text evidence="2">The sequence shown here is derived from an EMBL/GenBank/DDBJ whole genome shotgun (WGS) entry which is preliminary data.</text>
</comment>
<dbReference type="InterPro" id="IPR002881">
    <property type="entry name" value="DUF58"/>
</dbReference>
<dbReference type="SUPFAM" id="SSF53300">
    <property type="entry name" value="vWA-like"/>
    <property type="match status" value="1"/>
</dbReference>
<dbReference type="AlphaFoldDB" id="A0AAE3XLY5"/>
<dbReference type="PANTHER" id="PTHR33608">
    <property type="entry name" value="BLL2464 PROTEIN"/>
    <property type="match status" value="1"/>
</dbReference>
<evidence type="ECO:0000313" key="3">
    <source>
        <dbReference type="Proteomes" id="UP001185092"/>
    </source>
</evidence>
<accession>A0AAE3XLY5</accession>
<sequence length="300" mass="34742">MNIQEIREFGNLELLAKQLVEGFITGLHKSPYHGFSVEFAEHRLYNPGESTRHIDWKVYARTDKLFTKVFDEETNLRCSIILDNSPSMHYPKDTKAKLAFSTTAAAALCYLLQKQRDAFGLISFSEELEIQTPIKSSGSHLHKILLTLDELQKSETPSSRNTNIAINLHQIASKLNKRSLVILFTDMFEHGRTLDETFEALEHLKHNMHEVLIFHVTDHKTELNFEFENKPHEFIDMETGEKIKLNPSAIQESYTQNMNEYFKEIKLRCGQAKIDLIEVNTQDKIEKILAAYLVKRSKMK</sequence>
<evidence type="ECO:0000259" key="1">
    <source>
        <dbReference type="Pfam" id="PF01882"/>
    </source>
</evidence>
<keyword evidence="3" id="KW-1185">Reference proteome</keyword>
<name>A0AAE3XLY5_9BACT</name>
<dbReference type="CDD" id="cd00198">
    <property type="entry name" value="vWFA"/>
    <property type="match status" value="1"/>
</dbReference>
<dbReference type="RefSeq" id="WP_309937867.1">
    <property type="nucleotide sequence ID" value="NZ_AP025305.1"/>
</dbReference>
<dbReference type="Pfam" id="PF01882">
    <property type="entry name" value="DUF58"/>
    <property type="match status" value="1"/>
</dbReference>
<dbReference type="Gene3D" id="3.40.50.410">
    <property type="entry name" value="von Willebrand factor, type A domain"/>
    <property type="match status" value="1"/>
</dbReference>